<dbReference type="Pfam" id="PF02146">
    <property type="entry name" value="SIR2"/>
    <property type="match status" value="1"/>
</dbReference>
<dbReference type="GO" id="GO:0046872">
    <property type="term" value="F:metal ion binding"/>
    <property type="evidence" value="ECO:0007669"/>
    <property type="project" value="UniProtKB-KW"/>
</dbReference>
<dbReference type="GO" id="GO:0000785">
    <property type="term" value="C:chromatin"/>
    <property type="evidence" value="ECO:0007669"/>
    <property type="project" value="TreeGrafter"/>
</dbReference>
<evidence type="ECO:0000256" key="11">
    <source>
        <dbReference type="SAM" id="MobiDB-lite"/>
    </source>
</evidence>
<keyword evidence="3" id="KW-0808">Transferase</keyword>
<keyword evidence="2" id="KW-0597">Phosphoprotein</keyword>
<feature type="region of interest" description="Disordered" evidence="11">
    <location>
        <begin position="689"/>
        <end position="721"/>
    </location>
</feature>
<dbReference type="Proteomes" id="UP001432322">
    <property type="component" value="Unassembled WGS sequence"/>
</dbReference>
<reference evidence="13" key="1">
    <citation type="submission" date="2023-10" db="EMBL/GenBank/DDBJ databases">
        <title>Genome assembly of Pristionchus species.</title>
        <authorList>
            <person name="Yoshida K."/>
            <person name="Sommer R.J."/>
        </authorList>
    </citation>
    <scope>NUCLEOTIDE SEQUENCE</scope>
    <source>
        <strain evidence="13">RS5133</strain>
    </source>
</reference>
<feature type="region of interest" description="Disordered" evidence="11">
    <location>
        <begin position="1"/>
        <end position="43"/>
    </location>
</feature>
<dbReference type="PROSITE" id="PS50305">
    <property type="entry name" value="SIRTUIN"/>
    <property type="match status" value="1"/>
</dbReference>
<accession>A0AAV5X1T0</accession>
<dbReference type="Gene3D" id="3.40.50.1220">
    <property type="entry name" value="TPP-binding domain"/>
    <property type="match status" value="1"/>
</dbReference>
<evidence type="ECO:0000313" key="13">
    <source>
        <dbReference type="EMBL" id="GMT36945.1"/>
    </source>
</evidence>
<evidence type="ECO:0000256" key="6">
    <source>
        <dbReference type="ARBA" id="ARBA00023027"/>
    </source>
</evidence>
<feature type="compositionally biased region" description="Polar residues" evidence="11">
    <location>
        <begin position="689"/>
        <end position="706"/>
    </location>
</feature>
<comment type="caution">
    <text evidence="10">Lacks conserved residue(s) required for the propagation of feature annotation.</text>
</comment>
<comment type="cofactor">
    <cofactor evidence="1">
        <name>Zn(2+)</name>
        <dbReference type="ChEBI" id="CHEBI:29105"/>
    </cofactor>
</comment>
<evidence type="ECO:0000256" key="3">
    <source>
        <dbReference type="ARBA" id="ARBA00022679"/>
    </source>
</evidence>
<comment type="caution">
    <text evidence="13">The sequence shown here is derived from an EMBL/GenBank/DDBJ whole genome shotgun (WGS) entry which is preliminary data.</text>
</comment>
<dbReference type="InterPro" id="IPR050134">
    <property type="entry name" value="NAD-dep_sirtuin_deacylases"/>
</dbReference>
<evidence type="ECO:0000256" key="10">
    <source>
        <dbReference type="PROSITE-ProRule" id="PRU00236"/>
    </source>
</evidence>
<organism evidence="13 14">
    <name type="scientific">Pristionchus fissidentatus</name>
    <dbReference type="NCBI Taxonomy" id="1538716"/>
    <lineage>
        <taxon>Eukaryota</taxon>
        <taxon>Metazoa</taxon>
        <taxon>Ecdysozoa</taxon>
        <taxon>Nematoda</taxon>
        <taxon>Chromadorea</taxon>
        <taxon>Rhabditida</taxon>
        <taxon>Rhabditina</taxon>
        <taxon>Diplogasteromorpha</taxon>
        <taxon>Diplogasteroidea</taxon>
        <taxon>Neodiplogasteridae</taxon>
        <taxon>Pristionchus</taxon>
    </lineage>
</organism>
<feature type="compositionally biased region" description="Basic residues" evidence="11">
    <location>
        <begin position="448"/>
        <end position="460"/>
    </location>
</feature>
<evidence type="ECO:0000259" key="12">
    <source>
        <dbReference type="PROSITE" id="PS50305"/>
    </source>
</evidence>
<dbReference type="SUPFAM" id="SSF52467">
    <property type="entry name" value="DHS-like NAD/FAD-binding domain"/>
    <property type="match status" value="1"/>
</dbReference>
<dbReference type="AlphaFoldDB" id="A0AAV5X1T0"/>
<feature type="compositionally biased region" description="Acidic residues" evidence="11">
    <location>
        <begin position="13"/>
        <end position="28"/>
    </location>
</feature>
<feature type="region of interest" description="Disordered" evidence="11">
    <location>
        <begin position="813"/>
        <end position="842"/>
    </location>
</feature>
<feature type="region of interest" description="Disordered" evidence="11">
    <location>
        <begin position="352"/>
        <end position="472"/>
    </location>
</feature>
<feature type="domain" description="Deacetylase sirtuin-type" evidence="12">
    <location>
        <begin position="41"/>
        <end position="283"/>
    </location>
</feature>
<feature type="compositionally biased region" description="Basic and acidic residues" evidence="11">
    <location>
        <begin position="352"/>
        <end position="372"/>
    </location>
</feature>
<dbReference type="InterPro" id="IPR029035">
    <property type="entry name" value="DHS-like_NAD/FAD-binding_dom"/>
</dbReference>
<dbReference type="InterPro" id="IPR003000">
    <property type="entry name" value="Sirtuin"/>
</dbReference>
<evidence type="ECO:0000256" key="8">
    <source>
        <dbReference type="ARBA" id="ARBA00041832"/>
    </source>
</evidence>
<dbReference type="EMBL" id="BTSY01000007">
    <property type="protein sequence ID" value="GMT36945.1"/>
    <property type="molecule type" value="Genomic_DNA"/>
</dbReference>
<comment type="similarity">
    <text evidence="7">Belongs to the sirtuin family. Class IV subfamily.</text>
</comment>
<name>A0AAV5X1T0_9BILA</name>
<dbReference type="InterPro" id="IPR026590">
    <property type="entry name" value="Ssirtuin_cat_dom"/>
</dbReference>
<dbReference type="PANTHER" id="PTHR11085:SF1">
    <property type="entry name" value="NAD-DEPENDENT PROTEIN DEACETYLASE SIRTUIN-7"/>
    <property type="match status" value="1"/>
</dbReference>
<sequence length="842" mass="94288">MSRRAQPRKNLTEDDEEPEITSGDEAEKEYEKHADEPTDSDSIIDEKVGQLVDLIKTCHTKLIYTGAGISTAANIPDYRGPGGVYTMAKKGIAVTCHDIVSQSPTTSHLVIKELYRHSYISHIVSQNCDGMHIRSGIPQNALSEIHGNMHIEVCSVCSDRQFLRTFDVTEDSGYRAHGTSRNCQCGAPLLDTIVHYGERGKARFPLNWEAAQEIVPMADLIICIGSSLQVLKDYKFLWPAPNSTAKIVIINLQWTPKDKDAALVIRGDCEKILTKIAEKLEIEIKHYCRDCDPILATRRNTRNGELLMKLTDCTCHIRPPRVSVALPNDELRKYSPGWWRVGVKAMTKEFSRLRRSNTKEDSGYDEQNRDPASKTPSPSGVVPAKRGRPRKRKVSSEEEAATRSGRRTSNSDDDEYAPQRHQQRLNPSTIRSTRSSGAAEEQPLVGNFRKKRHDAGRRKKGQFDDDEENPQETIAKIQQNTPGFIEDEIDVEGEDENEEVNVEEEEIDVDEAGEGRSNTQMNGIPAQHDDHIVFNDVIISSVAMEEMDDDNEMIFQPEEGSSPDEDDAFIDVVGDFEERKDDIVYDNMIHNDSAINDSMYNDRPEILNGSGGSLAMSLSQLNDPNQDTAGRQGSQNFDVFDFHEDSQHELIPPRMGFDAASPQSSTFISNGSHYKKKLNNRYQSACNGNPSSSNYYDATTNATSNGHIEKPQHPHSSTITTQQLTLTKEDQTASTSFTSPPRSKQFLRLHRIRKEPREGTVEFFLRQLNGGLGPSENTTSMGALYEKARQIVDPAEDETQFRACLISAARTFKGTDADPAPEPVKKKTKKGTKSKTEMTDFI</sequence>
<dbReference type="GO" id="GO:0097372">
    <property type="term" value="F:histone H3K18 deacetylase activity, NAD-dependent"/>
    <property type="evidence" value="ECO:0007669"/>
    <property type="project" value="TreeGrafter"/>
</dbReference>
<evidence type="ECO:0000256" key="9">
    <source>
        <dbReference type="ARBA" id="ARBA00043038"/>
    </source>
</evidence>
<feature type="compositionally biased region" description="Polar residues" evidence="11">
    <location>
        <begin position="424"/>
        <end position="436"/>
    </location>
</feature>
<keyword evidence="6" id="KW-0520">NAD</keyword>
<dbReference type="GO" id="GO:0070403">
    <property type="term" value="F:NAD+ binding"/>
    <property type="evidence" value="ECO:0007669"/>
    <property type="project" value="InterPro"/>
</dbReference>
<keyword evidence="5" id="KW-0862">Zinc</keyword>
<gene>
    <name evidence="13" type="ORF">PFISCL1PPCAC_28242</name>
</gene>
<dbReference type="Gene3D" id="2.20.28.200">
    <property type="match status" value="1"/>
</dbReference>
<evidence type="ECO:0000313" key="14">
    <source>
        <dbReference type="Proteomes" id="UP001432322"/>
    </source>
</evidence>
<keyword evidence="4" id="KW-0479">Metal-binding</keyword>
<dbReference type="GO" id="GO:0005634">
    <property type="term" value="C:nucleus"/>
    <property type="evidence" value="ECO:0007669"/>
    <property type="project" value="TreeGrafter"/>
</dbReference>
<evidence type="ECO:0000256" key="5">
    <source>
        <dbReference type="ARBA" id="ARBA00022833"/>
    </source>
</evidence>
<dbReference type="PANTHER" id="PTHR11085">
    <property type="entry name" value="NAD-DEPENDENT PROTEIN DEACYLASE SIRTUIN-5, MITOCHONDRIAL-RELATED"/>
    <property type="match status" value="1"/>
</dbReference>
<keyword evidence="14" id="KW-1185">Reference proteome</keyword>
<evidence type="ECO:0000256" key="4">
    <source>
        <dbReference type="ARBA" id="ARBA00022723"/>
    </source>
</evidence>
<evidence type="ECO:0000256" key="1">
    <source>
        <dbReference type="ARBA" id="ARBA00001947"/>
    </source>
</evidence>
<evidence type="ECO:0000256" key="7">
    <source>
        <dbReference type="ARBA" id="ARBA00038170"/>
    </source>
</evidence>
<evidence type="ECO:0000256" key="2">
    <source>
        <dbReference type="ARBA" id="ARBA00022553"/>
    </source>
</evidence>
<protein>
    <recommendedName>
        <fullName evidence="9">Regulatory protein SIR2 homolog 7</fullName>
    </recommendedName>
    <alternativeName>
        <fullName evidence="8">SIR2-like protein 7</fullName>
    </alternativeName>
</protein>
<proteinExistence type="inferred from homology"/>